<keyword evidence="2" id="KW-1185">Reference proteome</keyword>
<organism evidence="1 2">
    <name type="scientific">Dactylonectria macrodidyma</name>
    <dbReference type="NCBI Taxonomy" id="307937"/>
    <lineage>
        <taxon>Eukaryota</taxon>
        <taxon>Fungi</taxon>
        <taxon>Dikarya</taxon>
        <taxon>Ascomycota</taxon>
        <taxon>Pezizomycotina</taxon>
        <taxon>Sordariomycetes</taxon>
        <taxon>Hypocreomycetidae</taxon>
        <taxon>Hypocreales</taxon>
        <taxon>Nectriaceae</taxon>
        <taxon>Dactylonectria</taxon>
    </lineage>
</organism>
<evidence type="ECO:0000313" key="2">
    <source>
        <dbReference type="Proteomes" id="UP000738349"/>
    </source>
</evidence>
<name>A0A9P9DJ73_9HYPO</name>
<comment type="caution">
    <text evidence="1">The sequence shown here is derived from an EMBL/GenBank/DDBJ whole genome shotgun (WGS) entry which is preliminary data.</text>
</comment>
<dbReference type="Proteomes" id="UP000738349">
    <property type="component" value="Unassembled WGS sequence"/>
</dbReference>
<sequence length="76" mass="7953">MSHRPVFGACIGVAIPAASATKLRFDCGPGPACFVPSALLRGYAFEEGPRKGGTKTATIKTVALRKVLTKTGFDKD</sequence>
<dbReference type="AlphaFoldDB" id="A0A9P9DJ73"/>
<accession>A0A9P9DJ73</accession>
<evidence type="ECO:0000313" key="1">
    <source>
        <dbReference type="EMBL" id="KAH7121650.1"/>
    </source>
</evidence>
<dbReference type="EMBL" id="JAGMUV010000024">
    <property type="protein sequence ID" value="KAH7121650.1"/>
    <property type="molecule type" value="Genomic_DNA"/>
</dbReference>
<protein>
    <submittedName>
        <fullName evidence="1">Uncharacterized protein</fullName>
    </submittedName>
</protein>
<gene>
    <name evidence="1" type="ORF">EDB81DRAFT_231036</name>
</gene>
<reference evidence="1" key="1">
    <citation type="journal article" date="2021" name="Nat. Commun.">
        <title>Genetic determinants of endophytism in the Arabidopsis root mycobiome.</title>
        <authorList>
            <person name="Mesny F."/>
            <person name="Miyauchi S."/>
            <person name="Thiergart T."/>
            <person name="Pickel B."/>
            <person name="Atanasova L."/>
            <person name="Karlsson M."/>
            <person name="Huettel B."/>
            <person name="Barry K.W."/>
            <person name="Haridas S."/>
            <person name="Chen C."/>
            <person name="Bauer D."/>
            <person name="Andreopoulos W."/>
            <person name="Pangilinan J."/>
            <person name="LaButti K."/>
            <person name="Riley R."/>
            <person name="Lipzen A."/>
            <person name="Clum A."/>
            <person name="Drula E."/>
            <person name="Henrissat B."/>
            <person name="Kohler A."/>
            <person name="Grigoriev I.V."/>
            <person name="Martin F.M."/>
            <person name="Hacquard S."/>
        </authorList>
    </citation>
    <scope>NUCLEOTIDE SEQUENCE</scope>
    <source>
        <strain evidence="1">MPI-CAGE-AT-0147</strain>
    </source>
</reference>
<proteinExistence type="predicted"/>